<dbReference type="AlphaFoldDB" id="A1S2K3"/>
<evidence type="ECO:0000256" key="1">
    <source>
        <dbReference type="SAM" id="Phobius"/>
    </source>
</evidence>
<evidence type="ECO:0000313" key="3">
    <source>
        <dbReference type="Proteomes" id="UP000009175"/>
    </source>
</evidence>
<reference evidence="2 3" key="1">
    <citation type="submission" date="2006-12" db="EMBL/GenBank/DDBJ databases">
        <title>Complete sequence of Shewanella amazonensis SB2B.</title>
        <authorList>
            <consortium name="US DOE Joint Genome Institute"/>
            <person name="Copeland A."/>
            <person name="Lucas S."/>
            <person name="Lapidus A."/>
            <person name="Barry K."/>
            <person name="Detter J.C."/>
            <person name="Glavina del Rio T."/>
            <person name="Hammon N."/>
            <person name="Israni S."/>
            <person name="Dalin E."/>
            <person name="Tice H."/>
            <person name="Pitluck S."/>
            <person name="Munk A.C."/>
            <person name="Brettin T."/>
            <person name="Bruce D."/>
            <person name="Han C."/>
            <person name="Tapia R."/>
            <person name="Gilna P."/>
            <person name="Schmutz J."/>
            <person name="Larimer F."/>
            <person name="Land M."/>
            <person name="Hauser L."/>
            <person name="Kyrpides N."/>
            <person name="Mikhailova N."/>
            <person name="Fredrickson J."/>
            <person name="Richardson P."/>
        </authorList>
    </citation>
    <scope>NUCLEOTIDE SEQUENCE [LARGE SCALE GENOMIC DNA]</scope>
    <source>
        <strain evidence="3">ATCC BAA-1098 / SB2B</strain>
    </source>
</reference>
<gene>
    <name evidence="2" type="ordered locus">Sama_0399</name>
</gene>
<keyword evidence="1" id="KW-0472">Membrane</keyword>
<evidence type="ECO:0000313" key="2">
    <source>
        <dbReference type="EMBL" id="ABL98609.1"/>
    </source>
</evidence>
<protein>
    <submittedName>
        <fullName evidence="2">Uncharacterized protein</fullName>
    </submittedName>
</protein>
<dbReference type="EMBL" id="CP000507">
    <property type="protein sequence ID" value="ABL98609.1"/>
    <property type="molecule type" value="Genomic_DNA"/>
</dbReference>
<organism evidence="2 3">
    <name type="scientific">Shewanella amazonensis (strain ATCC BAA-1098 / SB2B)</name>
    <dbReference type="NCBI Taxonomy" id="326297"/>
    <lineage>
        <taxon>Bacteria</taxon>
        <taxon>Pseudomonadati</taxon>
        <taxon>Pseudomonadota</taxon>
        <taxon>Gammaproteobacteria</taxon>
        <taxon>Alteromonadales</taxon>
        <taxon>Shewanellaceae</taxon>
        <taxon>Shewanella</taxon>
    </lineage>
</organism>
<dbReference type="HOGENOM" id="CLU_2195122_0_0_6"/>
<sequence>MPFLLDKVMTLFAFFAEVFNLSAADHLLFGLFGGALFLHGFLGLFFLISAHGGFLRWCELLPGHFLFGKNQNRELTLARIDYFKLSRRCLYRQILAGHTGKLRAEKSP</sequence>
<keyword evidence="1" id="KW-1133">Transmembrane helix</keyword>
<keyword evidence="3" id="KW-1185">Reference proteome</keyword>
<dbReference type="Proteomes" id="UP000009175">
    <property type="component" value="Chromosome"/>
</dbReference>
<name>A1S2K3_SHEAM</name>
<accession>A1S2K3</accession>
<keyword evidence="1" id="KW-0812">Transmembrane</keyword>
<feature type="transmembrane region" description="Helical" evidence="1">
    <location>
        <begin position="27"/>
        <end position="48"/>
    </location>
</feature>
<dbReference type="KEGG" id="saz:Sama_0399"/>
<proteinExistence type="predicted"/>